<evidence type="ECO:0000313" key="4">
    <source>
        <dbReference type="Proteomes" id="UP001154282"/>
    </source>
</evidence>
<evidence type="ECO:0000313" key="3">
    <source>
        <dbReference type="EMBL" id="CAI0520605.1"/>
    </source>
</evidence>
<gene>
    <name evidence="3" type="ORF">LITE_LOCUS41199</name>
</gene>
<dbReference type="InterPro" id="IPR011333">
    <property type="entry name" value="SKP1/BTB/POZ_sf"/>
</dbReference>
<dbReference type="AlphaFoldDB" id="A0AAV0Q2A9"/>
<dbReference type="EMBL" id="CAMGYJ010000009">
    <property type="protein sequence ID" value="CAI0520605.1"/>
    <property type="molecule type" value="Genomic_DNA"/>
</dbReference>
<name>A0AAV0Q2A9_9ROSI</name>
<reference evidence="3" key="1">
    <citation type="submission" date="2022-08" db="EMBL/GenBank/DDBJ databases">
        <authorList>
            <person name="Gutierrez-Valencia J."/>
        </authorList>
    </citation>
    <scope>NUCLEOTIDE SEQUENCE</scope>
</reference>
<organism evidence="3 4">
    <name type="scientific">Linum tenue</name>
    <dbReference type="NCBI Taxonomy" id="586396"/>
    <lineage>
        <taxon>Eukaryota</taxon>
        <taxon>Viridiplantae</taxon>
        <taxon>Streptophyta</taxon>
        <taxon>Embryophyta</taxon>
        <taxon>Tracheophyta</taxon>
        <taxon>Spermatophyta</taxon>
        <taxon>Magnoliopsida</taxon>
        <taxon>eudicotyledons</taxon>
        <taxon>Gunneridae</taxon>
        <taxon>Pentapetalae</taxon>
        <taxon>rosids</taxon>
        <taxon>fabids</taxon>
        <taxon>Malpighiales</taxon>
        <taxon>Linaceae</taxon>
        <taxon>Linum</taxon>
    </lineage>
</organism>
<evidence type="ECO:0000256" key="1">
    <source>
        <dbReference type="ARBA" id="ARBA00004906"/>
    </source>
</evidence>
<dbReference type="GO" id="GO:0006511">
    <property type="term" value="P:ubiquitin-dependent protein catabolic process"/>
    <property type="evidence" value="ECO:0007669"/>
    <property type="project" value="InterPro"/>
</dbReference>
<evidence type="ECO:0000259" key="2">
    <source>
        <dbReference type="Pfam" id="PF03931"/>
    </source>
</evidence>
<protein>
    <recommendedName>
        <fullName evidence="2">SKP1 component POZ domain-containing protein</fullName>
    </recommendedName>
</protein>
<dbReference type="Gene3D" id="3.30.710.10">
    <property type="entry name" value="Potassium Channel Kv1.1, Chain A"/>
    <property type="match status" value="1"/>
</dbReference>
<accession>A0AAV0Q2A9</accession>
<feature type="domain" description="SKP1 component POZ" evidence="2">
    <location>
        <begin position="1"/>
        <end position="30"/>
    </location>
</feature>
<dbReference type="InterPro" id="IPR016073">
    <property type="entry name" value="Skp1_comp_POZ"/>
</dbReference>
<dbReference type="Pfam" id="PF03931">
    <property type="entry name" value="Skp1_POZ"/>
    <property type="match status" value="1"/>
</dbReference>
<proteinExistence type="predicted"/>
<dbReference type="SUPFAM" id="SSF54695">
    <property type="entry name" value="POZ domain"/>
    <property type="match status" value="1"/>
</dbReference>
<dbReference type="Proteomes" id="UP001154282">
    <property type="component" value="Unassembled WGS sequence"/>
</dbReference>
<sequence length="41" mass="4500">MIKDDCVGDNILIPNVTAMILAKVIEFCKHTMLLLNPTSPS</sequence>
<comment type="caution">
    <text evidence="3">The sequence shown here is derived from an EMBL/GenBank/DDBJ whole genome shotgun (WGS) entry which is preliminary data.</text>
</comment>
<keyword evidence="4" id="KW-1185">Reference proteome</keyword>
<comment type="pathway">
    <text evidence="1">Protein modification; protein ubiquitination.</text>
</comment>